<evidence type="ECO:0000256" key="8">
    <source>
        <dbReference type="ARBA" id="ARBA00023004"/>
    </source>
</evidence>
<dbReference type="InterPro" id="IPR012675">
    <property type="entry name" value="Beta-grasp_dom_sf"/>
</dbReference>
<evidence type="ECO:0000256" key="3">
    <source>
        <dbReference type="ARBA" id="ARBA00022630"/>
    </source>
</evidence>
<evidence type="ECO:0000259" key="10">
    <source>
        <dbReference type="PROSITE" id="PS50006"/>
    </source>
</evidence>
<evidence type="ECO:0000256" key="4">
    <source>
        <dbReference type="ARBA" id="ARBA00022714"/>
    </source>
</evidence>
<comment type="cofactor">
    <cofactor evidence="1">
        <name>FAD</name>
        <dbReference type="ChEBI" id="CHEBI:57692"/>
    </cofactor>
</comment>
<dbReference type="SUPFAM" id="SSF52343">
    <property type="entry name" value="Ferredoxin reductase-like, C-terminal NADP-linked domain"/>
    <property type="match status" value="1"/>
</dbReference>
<evidence type="ECO:0000256" key="6">
    <source>
        <dbReference type="ARBA" id="ARBA00022827"/>
    </source>
</evidence>
<protein>
    <recommendedName>
        <fullName evidence="2">Ferredoxin--NADP reductase</fullName>
    </recommendedName>
</protein>
<evidence type="ECO:0000256" key="9">
    <source>
        <dbReference type="ARBA" id="ARBA00023014"/>
    </source>
</evidence>
<dbReference type="InterPro" id="IPR017938">
    <property type="entry name" value="Riboflavin_synthase-like_b-brl"/>
</dbReference>
<feature type="domain" description="FAD-binding FR-type" evidence="12">
    <location>
        <begin position="180"/>
        <end position="293"/>
    </location>
</feature>
<dbReference type="EMBL" id="CP012036">
    <property type="protein sequence ID" value="ALF54312.1"/>
    <property type="molecule type" value="Genomic_DNA"/>
</dbReference>
<dbReference type="PRINTS" id="PR00406">
    <property type="entry name" value="CYTB5RDTASE"/>
</dbReference>
<dbReference type="Pfam" id="PF00498">
    <property type="entry name" value="FHA"/>
    <property type="match status" value="1"/>
</dbReference>
<dbReference type="STRING" id="224013.ACX27_18040"/>
<dbReference type="Gene3D" id="3.40.50.80">
    <property type="entry name" value="Nucleotide-binding domain of ferredoxin-NADP reductase (FNR) module"/>
    <property type="match status" value="1"/>
</dbReference>
<dbReference type="InterPro" id="IPR050415">
    <property type="entry name" value="MRET"/>
</dbReference>
<name>A0A0M5MMT4_9NOSO</name>
<dbReference type="InterPro" id="IPR039261">
    <property type="entry name" value="FNR_nucleotide-bd"/>
</dbReference>
<keyword evidence="8" id="KW-0408">Iron</keyword>
<dbReference type="PANTHER" id="PTHR47354:SF6">
    <property type="entry name" value="NADH OXIDOREDUCTASE HCR"/>
    <property type="match status" value="1"/>
</dbReference>
<feature type="domain" description="2Fe-2S ferredoxin-type" evidence="11">
    <location>
        <begin position="495"/>
        <end position="583"/>
    </location>
</feature>
<dbReference type="InterPro" id="IPR008333">
    <property type="entry name" value="Cbr1-like_FAD-bd_dom"/>
</dbReference>
<dbReference type="Pfam" id="PF00970">
    <property type="entry name" value="FAD_binding_6"/>
    <property type="match status" value="1"/>
</dbReference>
<dbReference type="PROSITE" id="PS51085">
    <property type="entry name" value="2FE2S_FER_2"/>
    <property type="match status" value="1"/>
</dbReference>
<dbReference type="InterPro" id="IPR006058">
    <property type="entry name" value="2Fe2S_fd_BS"/>
</dbReference>
<dbReference type="SUPFAM" id="SSF63380">
    <property type="entry name" value="Riboflavin synthase domain-like"/>
    <property type="match status" value="1"/>
</dbReference>
<dbReference type="InterPro" id="IPR001041">
    <property type="entry name" value="2Fe-2S_ferredoxin-type"/>
</dbReference>
<dbReference type="PROSITE" id="PS51384">
    <property type="entry name" value="FAD_FR"/>
    <property type="match status" value="1"/>
</dbReference>
<dbReference type="CDD" id="cd00207">
    <property type="entry name" value="fer2"/>
    <property type="match status" value="1"/>
</dbReference>
<dbReference type="InterPro" id="IPR036010">
    <property type="entry name" value="2Fe-2S_ferredoxin-like_sf"/>
</dbReference>
<dbReference type="PROSITE" id="PS00197">
    <property type="entry name" value="2FE2S_FER_1"/>
    <property type="match status" value="1"/>
</dbReference>
<proteinExistence type="predicted"/>
<dbReference type="InterPro" id="IPR001433">
    <property type="entry name" value="OxRdtase_FAD/NAD-bd"/>
</dbReference>
<dbReference type="InterPro" id="IPR008984">
    <property type="entry name" value="SMAD_FHA_dom_sf"/>
</dbReference>
<dbReference type="PATRIC" id="fig|224013.5.peg.4311"/>
<keyword evidence="4" id="KW-0001">2Fe-2S</keyword>
<dbReference type="KEGG" id="npz:ACX27_18040"/>
<keyword evidence="14" id="KW-1185">Reference proteome</keyword>
<dbReference type="PRINTS" id="PR00371">
    <property type="entry name" value="FPNCR"/>
</dbReference>
<dbReference type="CDD" id="cd06215">
    <property type="entry name" value="FNR_iron_sulfur_binding_1"/>
    <property type="match status" value="1"/>
</dbReference>
<evidence type="ECO:0000259" key="12">
    <source>
        <dbReference type="PROSITE" id="PS51384"/>
    </source>
</evidence>
<evidence type="ECO:0000256" key="7">
    <source>
        <dbReference type="ARBA" id="ARBA00023002"/>
    </source>
</evidence>
<dbReference type="Gene3D" id="2.40.30.10">
    <property type="entry name" value="Translation factors"/>
    <property type="match status" value="1"/>
</dbReference>
<gene>
    <name evidence="13" type="ORF">ACX27_18040</name>
</gene>
<keyword evidence="3" id="KW-0285">Flavoprotein</keyword>
<dbReference type="InterPro" id="IPR001709">
    <property type="entry name" value="Flavoprot_Pyr_Nucl_cyt_Rdtase"/>
</dbReference>
<dbReference type="OrthoDB" id="9801223at2"/>
<dbReference type="PANTHER" id="PTHR47354">
    <property type="entry name" value="NADH OXIDOREDUCTASE HCR"/>
    <property type="match status" value="1"/>
</dbReference>
<evidence type="ECO:0000313" key="13">
    <source>
        <dbReference type="EMBL" id="ALF54312.1"/>
    </source>
</evidence>
<dbReference type="SUPFAM" id="SSF54292">
    <property type="entry name" value="2Fe-2S ferredoxin-like"/>
    <property type="match status" value="1"/>
</dbReference>
<organism evidence="13 14">
    <name type="scientific">Nostoc piscinale CENA21</name>
    <dbReference type="NCBI Taxonomy" id="224013"/>
    <lineage>
        <taxon>Bacteria</taxon>
        <taxon>Bacillati</taxon>
        <taxon>Cyanobacteriota</taxon>
        <taxon>Cyanophyceae</taxon>
        <taxon>Nostocales</taxon>
        <taxon>Nostocaceae</taxon>
        <taxon>Nostoc</taxon>
    </lineage>
</organism>
<keyword evidence="7" id="KW-0560">Oxidoreductase</keyword>
<evidence type="ECO:0000313" key="14">
    <source>
        <dbReference type="Proteomes" id="UP000062645"/>
    </source>
</evidence>
<dbReference type="GO" id="GO:0051537">
    <property type="term" value="F:2 iron, 2 sulfur cluster binding"/>
    <property type="evidence" value="ECO:0007669"/>
    <property type="project" value="UniProtKB-KW"/>
</dbReference>
<accession>A0A0M5MMT4</accession>
<evidence type="ECO:0000256" key="1">
    <source>
        <dbReference type="ARBA" id="ARBA00001974"/>
    </source>
</evidence>
<evidence type="ECO:0000256" key="5">
    <source>
        <dbReference type="ARBA" id="ARBA00022723"/>
    </source>
</evidence>
<reference evidence="13 14" key="2">
    <citation type="journal article" date="2016" name="Genome Announc.">
        <title>Draft Genome Sequence of the N2-Fixing Cyanobacterium Nostoc piscinale CENA21, Isolated from the Brazilian Amazon Floodplain.</title>
        <authorList>
            <person name="Leao T."/>
            <person name="Guimaraes P.I."/>
            <person name="de Melo A.G."/>
            <person name="Ramos R.T."/>
            <person name="Leao P.N."/>
            <person name="Silva A."/>
            <person name="Fiore M.F."/>
            <person name="Schneider M.P."/>
        </authorList>
    </citation>
    <scope>NUCLEOTIDE SEQUENCE [LARGE SCALE GENOMIC DNA]</scope>
    <source>
        <strain evidence="13 14">CENA21</strain>
    </source>
</reference>
<dbReference type="Gene3D" id="2.60.200.20">
    <property type="match status" value="1"/>
</dbReference>
<dbReference type="InterPro" id="IPR017927">
    <property type="entry name" value="FAD-bd_FR_type"/>
</dbReference>
<dbReference type="Proteomes" id="UP000062645">
    <property type="component" value="Chromosome"/>
</dbReference>
<dbReference type="AlphaFoldDB" id="A0A0M5MMT4"/>
<dbReference type="Pfam" id="PF00111">
    <property type="entry name" value="Fer2"/>
    <property type="match status" value="1"/>
</dbReference>
<dbReference type="GO" id="GO:0016491">
    <property type="term" value="F:oxidoreductase activity"/>
    <property type="evidence" value="ECO:0007669"/>
    <property type="project" value="UniProtKB-KW"/>
</dbReference>
<dbReference type="PROSITE" id="PS50006">
    <property type="entry name" value="FHA_DOMAIN"/>
    <property type="match status" value="1"/>
</dbReference>
<dbReference type="RefSeq" id="WP_062294832.1">
    <property type="nucleotide sequence ID" value="NZ_CP012036.1"/>
</dbReference>
<dbReference type="CDD" id="cd00060">
    <property type="entry name" value="FHA"/>
    <property type="match status" value="1"/>
</dbReference>
<sequence length="583" mass="63955">MLKLRIIDPQKPNELKELDLNLDTMLNHECLIGRYPNCNVVLDSAEVSRMHGKISLKDGNYYYTDLASRAGSRLNADQIQINQDYPLKTGDMMQIGRFFLMVISLVTSNEPTMIDLNINVNTNVVTTSNGQAVQQEIAIASVAPTPTPEPLPTPALPIKDPQEYMPLATVDHSQIERWMKGDLTVKCIQVIDETHDVKTFRFVADPPMLFTYKPGQFITLDLEINGEQVLRSYSISSTPSRPHTLEITVKRVPAPAEAGTDVPPGLVSNWLHDNVKAGSVLKVNGPTGKFTCFANPAPKLLLISAGSGITPMMSMSRWVYDTASDVDIVFFHCARSPRDIIYRQELDWLAANHPKFNLAISITRREPGQSWMSFTGRLDAAMLKLIAPDYKERTVYVCGPNPFMESVNDLLESIDFPMQNYYEESFGPPRKKVKKTPATAPAPVEVAASPGAKGLREMLGKISTEAAPVQDLGARVATTPVAASVPVSPAPASSSKTLIVFSKSGKEVACDGEETILDMADQEGVKIRSSCRSGVCGTCKKRKLEGDVKMEGYDPEALEESEIKEGYVLTCVAYPVGKVVIDA</sequence>
<keyword evidence="5" id="KW-0479">Metal-binding</keyword>
<feature type="domain" description="FHA" evidence="10">
    <location>
        <begin position="30"/>
        <end position="79"/>
    </location>
</feature>
<evidence type="ECO:0000256" key="2">
    <source>
        <dbReference type="ARBA" id="ARBA00013903"/>
    </source>
</evidence>
<dbReference type="InterPro" id="IPR000253">
    <property type="entry name" value="FHA_dom"/>
</dbReference>
<evidence type="ECO:0000259" key="11">
    <source>
        <dbReference type="PROSITE" id="PS51085"/>
    </source>
</evidence>
<dbReference type="Pfam" id="PF00175">
    <property type="entry name" value="NAD_binding_1"/>
    <property type="match status" value="1"/>
</dbReference>
<dbReference type="Gene3D" id="3.10.20.30">
    <property type="match status" value="1"/>
</dbReference>
<dbReference type="GO" id="GO:0046872">
    <property type="term" value="F:metal ion binding"/>
    <property type="evidence" value="ECO:0007669"/>
    <property type="project" value="UniProtKB-KW"/>
</dbReference>
<keyword evidence="9" id="KW-0411">Iron-sulfur</keyword>
<reference evidence="14" key="1">
    <citation type="submission" date="2015-07" db="EMBL/GenBank/DDBJ databases">
        <title>Genome Of Nitrogen-Fixing Cyanobacterium Nostoc piscinale CENA21 From Solimoes/Amazon River Floodplain Sediments And Comparative Genomics To Uncover Biosynthetic Natural Products Potential.</title>
        <authorList>
            <person name="Leao T.F."/>
            <person name="Leao P.N."/>
            <person name="Guimaraes P.I."/>
            <person name="de Melo A.G.C."/>
            <person name="Ramos R.T.J."/>
            <person name="Silva A."/>
            <person name="Fiore M.F."/>
            <person name="Schneider M.P.C."/>
        </authorList>
    </citation>
    <scope>NUCLEOTIDE SEQUENCE [LARGE SCALE GENOMIC DNA]</scope>
    <source>
        <strain evidence="14">CENA21</strain>
    </source>
</reference>
<dbReference type="SUPFAM" id="SSF49879">
    <property type="entry name" value="SMAD/FHA domain"/>
    <property type="match status" value="1"/>
</dbReference>
<dbReference type="SMART" id="SM00240">
    <property type="entry name" value="FHA"/>
    <property type="match status" value="1"/>
</dbReference>
<keyword evidence="6" id="KW-0274">FAD</keyword>